<dbReference type="Pfam" id="PF25256">
    <property type="entry name" value="DUF7857"/>
    <property type="match status" value="1"/>
</dbReference>
<organism evidence="3 4">
    <name type="scientific">Halobaculum saliterrae</name>
    <dbReference type="NCBI Taxonomy" id="2073113"/>
    <lineage>
        <taxon>Archaea</taxon>
        <taxon>Methanobacteriati</taxon>
        <taxon>Methanobacteriota</taxon>
        <taxon>Stenosarchaea group</taxon>
        <taxon>Halobacteria</taxon>
        <taxon>Halobacteriales</taxon>
        <taxon>Haloferacaceae</taxon>
        <taxon>Halobaculum</taxon>
    </lineage>
</organism>
<accession>A0A6B0SS47</accession>
<dbReference type="AlphaFoldDB" id="A0A6B0SS47"/>
<sequence length="276" mass="28073">MPISLDSGVRTEGGVALVSVRVRNSEPVARRVVVENRLPGSVFPPRRHGVPEPGWSSDGYAGVVDAHGELVLGYACRVDGDGATSEDEKPPRDAPDASDGPNPPNACRTEEPVELVDVSDPSTGEADPLSDALAGLADHRPPPDAVGPAGGQPDPGGAEAEASTAGESGPDGSSPDGSTPDTPTPRESRSAPATPPPGVARYLEEVDGRISRAETLESGSVSEATAELKGGVAPVGLEELVALDARALARIADRAESLAARAEAVDVPTDALERLA</sequence>
<dbReference type="EMBL" id="WUUS01000006">
    <property type="protein sequence ID" value="MXR41744.1"/>
    <property type="molecule type" value="Genomic_DNA"/>
</dbReference>
<dbReference type="Pfam" id="PF26296">
    <property type="entry name" value="DUF8080"/>
    <property type="match status" value="1"/>
</dbReference>
<comment type="caution">
    <text evidence="3">The sequence shown here is derived from an EMBL/GenBank/DDBJ whole genome shotgun (WGS) entry which is preliminary data.</text>
</comment>
<dbReference type="Proteomes" id="UP000437065">
    <property type="component" value="Unassembled WGS sequence"/>
</dbReference>
<proteinExistence type="predicted"/>
<dbReference type="InterPro" id="IPR058393">
    <property type="entry name" value="DUF8080"/>
</dbReference>
<feature type="compositionally biased region" description="Basic and acidic residues" evidence="1">
    <location>
        <begin position="86"/>
        <end position="95"/>
    </location>
</feature>
<feature type="domain" description="DUF8080" evidence="2">
    <location>
        <begin position="196"/>
        <end position="266"/>
    </location>
</feature>
<evidence type="ECO:0000313" key="3">
    <source>
        <dbReference type="EMBL" id="MXR41744.1"/>
    </source>
</evidence>
<dbReference type="RefSeq" id="WP_159666779.1">
    <property type="nucleotide sequence ID" value="NZ_WUUS01000006.1"/>
</dbReference>
<feature type="region of interest" description="Disordered" evidence="1">
    <location>
        <begin position="79"/>
        <end position="200"/>
    </location>
</feature>
<evidence type="ECO:0000259" key="2">
    <source>
        <dbReference type="Pfam" id="PF26296"/>
    </source>
</evidence>
<protein>
    <recommendedName>
        <fullName evidence="2">DUF8080 domain-containing protein</fullName>
    </recommendedName>
</protein>
<feature type="compositionally biased region" description="Low complexity" evidence="1">
    <location>
        <begin position="155"/>
        <end position="181"/>
    </location>
</feature>
<reference evidence="3 4" key="1">
    <citation type="submission" date="2019-12" db="EMBL/GenBank/DDBJ databases">
        <title>Isolation and characterization of three novel carbon monoxide-oxidizing members of Halobacteria from salione crusts and soils.</title>
        <authorList>
            <person name="Myers M.R."/>
            <person name="King G.M."/>
        </authorList>
    </citation>
    <scope>NUCLEOTIDE SEQUENCE [LARGE SCALE GENOMIC DNA]</scope>
    <source>
        <strain evidence="3 4">WSA2</strain>
    </source>
</reference>
<evidence type="ECO:0000313" key="4">
    <source>
        <dbReference type="Proteomes" id="UP000437065"/>
    </source>
</evidence>
<dbReference type="OrthoDB" id="193731at2157"/>
<gene>
    <name evidence="3" type="ORF">GRX01_10400</name>
</gene>
<keyword evidence="4" id="KW-1185">Reference proteome</keyword>
<evidence type="ECO:0000256" key="1">
    <source>
        <dbReference type="SAM" id="MobiDB-lite"/>
    </source>
</evidence>
<name>A0A6B0SS47_9EURY</name>
<dbReference type="InterPro" id="IPR057179">
    <property type="entry name" value="DUF7857"/>
</dbReference>